<dbReference type="EMBL" id="JBBHLI010000002">
    <property type="protein sequence ID" value="MEK9500324.1"/>
    <property type="molecule type" value="Genomic_DNA"/>
</dbReference>
<keyword evidence="2" id="KW-1185">Reference proteome</keyword>
<dbReference type="PROSITE" id="PS51257">
    <property type="entry name" value="PROKAR_LIPOPROTEIN"/>
    <property type="match status" value="1"/>
</dbReference>
<evidence type="ECO:0000313" key="2">
    <source>
        <dbReference type="Proteomes" id="UP001484239"/>
    </source>
</evidence>
<gene>
    <name evidence="1" type="ORF">WI372_04990</name>
</gene>
<evidence type="ECO:0008006" key="3">
    <source>
        <dbReference type="Google" id="ProtNLM"/>
    </source>
</evidence>
<proteinExistence type="predicted"/>
<protein>
    <recommendedName>
        <fullName evidence="3">LppX_LprAFG lipoprotein</fullName>
    </recommendedName>
</protein>
<dbReference type="RefSeq" id="WP_405275125.1">
    <property type="nucleotide sequence ID" value="NZ_CP144380.1"/>
</dbReference>
<name>A0ABU9E6G5_9BACT</name>
<evidence type="ECO:0000313" key="1">
    <source>
        <dbReference type="EMBL" id="MEK9500324.1"/>
    </source>
</evidence>
<reference evidence="1 2" key="1">
    <citation type="submission" date="2024-02" db="EMBL/GenBank/DDBJ databases">
        <title>A novel Gemmatimonadota bacterium.</title>
        <authorList>
            <person name="Du Z.-J."/>
            <person name="Ye Y.-Q."/>
        </authorList>
    </citation>
    <scope>NUCLEOTIDE SEQUENCE [LARGE SCALE GENOMIC DNA]</scope>
    <source>
        <strain evidence="1 2">DH-20</strain>
    </source>
</reference>
<sequence>MRRATVWVWVSVALAGCGGGESSADSGPEGPAVEAVSFAPRERFVEVERMLLDAAAVEMDFEVAAEGAIEVALTGRLVVDADGRASLRAEGVFAGAPTDVMLSADAEEMRYGATAAPTEGPALPALREALLVGLTRMGVLHNIARLTAGLSPDHADGGVSEWVVVDAFAEADPDSGAVAVAFDLTVAGEPSGSATLALDGEGHPLVRRQTVAFPDGEMRVTERYSAVRVVH</sequence>
<organism evidence="1 2">
    <name type="scientific">Gaopeijia maritima</name>
    <dbReference type="NCBI Taxonomy" id="3119007"/>
    <lineage>
        <taxon>Bacteria</taxon>
        <taxon>Pseudomonadati</taxon>
        <taxon>Gemmatimonadota</taxon>
        <taxon>Longimicrobiia</taxon>
        <taxon>Gaopeijiales</taxon>
        <taxon>Gaopeijiaceae</taxon>
        <taxon>Gaopeijia</taxon>
    </lineage>
</organism>
<comment type="caution">
    <text evidence="1">The sequence shown here is derived from an EMBL/GenBank/DDBJ whole genome shotgun (WGS) entry which is preliminary data.</text>
</comment>
<dbReference type="Proteomes" id="UP001484239">
    <property type="component" value="Unassembled WGS sequence"/>
</dbReference>
<accession>A0ABU9E6G5</accession>